<protein>
    <submittedName>
        <fullName evidence="1">Uncharacterized protein</fullName>
    </submittedName>
</protein>
<reference evidence="1" key="1">
    <citation type="submission" date="2020-02" db="EMBL/GenBank/DDBJ databases">
        <authorList>
            <person name="Palmer J.M."/>
        </authorList>
    </citation>
    <scope>NUCLEOTIDE SEQUENCE</scope>
    <source>
        <strain evidence="1">EPUS1.4</strain>
        <tissue evidence="1">Thallus</tissue>
    </source>
</reference>
<evidence type="ECO:0000313" key="2">
    <source>
        <dbReference type="Proteomes" id="UP000606974"/>
    </source>
</evidence>
<name>A0A8H7APF8_9EURO</name>
<dbReference type="Proteomes" id="UP000606974">
    <property type="component" value="Unassembled WGS sequence"/>
</dbReference>
<proteinExistence type="predicted"/>
<evidence type="ECO:0000313" key="1">
    <source>
        <dbReference type="EMBL" id="KAF7510811.1"/>
    </source>
</evidence>
<sequence>MQTFGDLHRYYGSYAGPNSTLFGRLGDYCNPHHPWLSTPPWHGYSAEGDPTTNPAAFSSHAPFCLPDDSQFRGNEPGAQLWSGRNSDQAILWSRGISSPCFRHDHHVIVQSSNPPFSAGNCEIDRRHMIEVQFDQFGVASHCRSTRGRMGPWRANRYRYSVEEAYSKLQMEIMTLMSRLGLLSNGPMCQGGGVFEEPLPPWTNAIRQNHPLDDYMNVRSVIPPAGFSPPTPTLLGPYSGFRSDAWGPFLDPFGNYS</sequence>
<dbReference type="EMBL" id="JAACFV010000026">
    <property type="protein sequence ID" value="KAF7510811.1"/>
    <property type="molecule type" value="Genomic_DNA"/>
</dbReference>
<keyword evidence="2" id="KW-1185">Reference proteome</keyword>
<organism evidence="1 2">
    <name type="scientific">Endocarpon pusillum</name>
    <dbReference type="NCBI Taxonomy" id="364733"/>
    <lineage>
        <taxon>Eukaryota</taxon>
        <taxon>Fungi</taxon>
        <taxon>Dikarya</taxon>
        <taxon>Ascomycota</taxon>
        <taxon>Pezizomycotina</taxon>
        <taxon>Eurotiomycetes</taxon>
        <taxon>Chaetothyriomycetidae</taxon>
        <taxon>Verrucariales</taxon>
        <taxon>Verrucariaceae</taxon>
        <taxon>Endocarpon</taxon>
    </lineage>
</organism>
<comment type="caution">
    <text evidence="1">The sequence shown here is derived from an EMBL/GenBank/DDBJ whole genome shotgun (WGS) entry which is preliminary data.</text>
</comment>
<dbReference type="AlphaFoldDB" id="A0A8H7APF8"/>
<accession>A0A8H7APF8</accession>
<gene>
    <name evidence="1" type="ORF">GJ744_005911</name>
</gene>